<name>A0ABX9KSI5_9BACI</name>
<keyword evidence="2" id="KW-1185">Reference proteome</keyword>
<reference evidence="1 2" key="1">
    <citation type="submission" date="2018-08" db="EMBL/GenBank/DDBJ databases">
        <title>Bacillus clarus sp. nov. strain PS00077A.</title>
        <authorList>
            <person name="Mendez Acevedo M."/>
            <person name="Carroll L."/>
            <person name="Mukherjee M."/>
            <person name="Wiedmann M."/>
            <person name="Kovac J."/>
        </authorList>
    </citation>
    <scope>NUCLEOTIDE SEQUENCE [LARGE SCALE GENOMIC DNA]</scope>
    <source>
        <strain evidence="1 2">PS00077A</strain>
    </source>
</reference>
<gene>
    <name evidence="1" type="ORF">D0U04_19440</name>
</gene>
<proteinExistence type="predicted"/>
<evidence type="ECO:0000313" key="1">
    <source>
        <dbReference type="EMBL" id="RFT65428.1"/>
    </source>
</evidence>
<dbReference type="Proteomes" id="UP000264294">
    <property type="component" value="Unassembled WGS sequence"/>
</dbReference>
<comment type="caution">
    <text evidence="1">The sequence shown here is derived from an EMBL/GenBank/DDBJ whole genome shotgun (WGS) entry which is preliminary data.</text>
</comment>
<dbReference type="EMBL" id="QVOD01000027">
    <property type="protein sequence ID" value="RFT65428.1"/>
    <property type="molecule type" value="Genomic_DNA"/>
</dbReference>
<evidence type="ECO:0000313" key="2">
    <source>
        <dbReference type="Proteomes" id="UP000264294"/>
    </source>
</evidence>
<protein>
    <submittedName>
        <fullName evidence="1">N-acetyltransferase</fullName>
    </submittedName>
</protein>
<accession>A0ABX9KSI5</accession>
<organism evidence="1 2">
    <name type="scientific">Bacillus clarus</name>
    <dbReference type="NCBI Taxonomy" id="2338372"/>
    <lineage>
        <taxon>Bacteria</taxon>
        <taxon>Bacillati</taxon>
        <taxon>Bacillota</taxon>
        <taxon>Bacilli</taxon>
        <taxon>Bacillales</taxon>
        <taxon>Bacillaceae</taxon>
        <taxon>Bacillus</taxon>
        <taxon>Bacillus cereus group</taxon>
    </lineage>
</organism>
<sequence>MHRCLSNMKEIGYEYVIIGQAGPIEFYERCCNAKVIPLENMNPPH</sequence>